<dbReference type="Proteomes" id="UP000886611">
    <property type="component" value="Unassembled WGS sequence"/>
</dbReference>
<keyword evidence="5" id="KW-1185">Reference proteome</keyword>
<feature type="non-terminal residue" evidence="4">
    <location>
        <position position="1"/>
    </location>
</feature>
<evidence type="ECO:0000256" key="1">
    <source>
        <dbReference type="ARBA" id="ARBA00023157"/>
    </source>
</evidence>
<protein>
    <submittedName>
        <fullName evidence="4">DCBD2 protein</fullName>
    </submittedName>
</protein>
<gene>
    <name evidence="4" type="primary">Dcbld2_1</name>
    <name evidence="4" type="ORF">GTO96_0014811</name>
</gene>
<dbReference type="GO" id="GO:0038023">
    <property type="term" value="F:signaling receptor activity"/>
    <property type="evidence" value="ECO:0007669"/>
    <property type="project" value="TreeGrafter"/>
</dbReference>
<feature type="compositionally biased region" description="Polar residues" evidence="2">
    <location>
        <begin position="140"/>
        <end position="149"/>
    </location>
</feature>
<dbReference type="GO" id="GO:0005886">
    <property type="term" value="C:plasma membrane"/>
    <property type="evidence" value="ECO:0007669"/>
    <property type="project" value="TreeGrafter"/>
</dbReference>
<organism evidence="4 5">
    <name type="scientific">Polypterus senegalus</name>
    <name type="common">Senegal bichir</name>
    <dbReference type="NCBI Taxonomy" id="55291"/>
    <lineage>
        <taxon>Eukaryota</taxon>
        <taxon>Metazoa</taxon>
        <taxon>Chordata</taxon>
        <taxon>Craniata</taxon>
        <taxon>Vertebrata</taxon>
        <taxon>Euteleostomi</taxon>
        <taxon>Actinopterygii</taxon>
        <taxon>Polypteriformes</taxon>
        <taxon>Polypteridae</taxon>
        <taxon>Polypterus</taxon>
    </lineage>
</organism>
<dbReference type="AlphaFoldDB" id="A0A8X7XKQ9"/>
<dbReference type="PROSITE" id="PS50022">
    <property type="entry name" value="FA58C_3"/>
    <property type="match status" value="1"/>
</dbReference>
<dbReference type="EMBL" id="JAATIS010000485">
    <property type="protein sequence ID" value="KAG2467852.1"/>
    <property type="molecule type" value="Genomic_DNA"/>
</dbReference>
<evidence type="ECO:0000313" key="5">
    <source>
        <dbReference type="Proteomes" id="UP000886611"/>
    </source>
</evidence>
<dbReference type="Pfam" id="PF00754">
    <property type="entry name" value="F5_F8_type_C"/>
    <property type="match status" value="1"/>
</dbReference>
<evidence type="ECO:0000313" key="4">
    <source>
        <dbReference type="EMBL" id="KAG2467852.1"/>
    </source>
</evidence>
<dbReference type="InterPro" id="IPR008979">
    <property type="entry name" value="Galactose-bd-like_sf"/>
</dbReference>
<dbReference type="InterPro" id="IPR050633">
    <property type="entry name" value="Neuropilin_MCO_CoagFactor"/>
</dbReference>
<evidence type="ECO:0000259" key="3">
    <source>
        <dbReference type="PROSITE" id="PS50022"/>
    </source>
</evidence>
<dbReference type="SUPFAM" id="SSF49785">
    <property type="entry name" value="Galactose-binding domain-like"/>
    <property type="match status" value="1"/>
</dbReference>
<sequence>MDWSADCARIDGTGIAWAADHNNVQQSLTIDLGEKKNITGIITTGSTLPDFNFYVKTYKIQYSNDGSVWKNYQNAFGVEDKDLQERSQEWDDDIVRSVQFCNKVDDVMTAYKLLFDRKKKQRQQRPITLFLQPRKKEPVPTTTMDTPSETVEEVPQEMAPPSEET</sequence>
<keyword evidence="1" id="KW-1015">Disulfide bond</keyword>
<reference evidence="4 5" key="1">
    <citation type="journal article" date="2021" name="Cell">
        <title>Tracing the genetic footprints of vertebrate landing in non-teleost ray-finned fishes.</title>
        <authorList>
            <person name="Bi X."/>
            <person name="Wang K."/>
            <person name="Yang L."/>
            <person name="Pan H."/>
            <person name="Jiang H."/>
            <person name="Wei Q."/>
            <person name="Fang M."/>
            <person name="Yu H."/>
            <person name="Zhu C."/>
            <person name="Cai Y."/>
            <person name="He Y."/>
            <person name="Gan X."/>
            <person name="Zeng H."/>
            <person name="Yu D."/>
            <person name="Zhu Y."/>
            <person name="Jiang H."/>
            <person name="Qiu Q."/>
            <person name="Yang H."/>
            <person name="Zhang Y.E."/>
            <person name="Wang W."/>
            <person name="Zhu M."/>
            <person name="He S."/>
            <person name="Zhang G."/>
        </authorList>
    </citation>
    <scope>NUCLEOTIDE SEQUENCE [LARGE SCALE GENOMIC DNA]</scope>
    <source>
        <strain evidence="4">Bchr_013</strain>
    </source>
</reference>
<feature type="non-terminal residue" evidence="4">
    <location>
        <position position="165"/>
    </location>
</feature>
<name>A0A8X7XKQ9_POLSE</name>
<comment type="caution">
    <text evidence="4">The sequence shown here is derived from an EMBL/GenBank/DDBJ whole genome shotgun (WGS) entry which is preliminary data.</text>
</comment>
<feature type="region of interest" description="Disordered" evidence="2">
    <location>
        <begin position="122"/>
        <end position="165"/>
    </location>
</feature>
<dbReference type="PANTHER" id="PTHR46806">
    <property type="entry name" value="F5/8 TYPE C DOMAIN-CONTAINING PROTEIN"/>
    <property type="match status" value="1"/>
</dbReference>
<dbReference type="InterPro" id="IPR000421">
    <property type="entry name" value="FA58C"/>
</dbReference>
<feature type="domain" description="F5/8 type C" evidence="3">
    <location>
        <begin position="1"/>
        <end position="75"/>
    </location>
</feature>
<proteinExistence type="predicted"/>
<accession>A0A8X7XKQ9</accession>
<evidence type="ECO:0000256" key="2">
    <source>
        <dbReference type="SAM" id="MobiDB-lite"/>
    </source>
</evidence>
<dbReference type="PANTHER" id="PTHR46806:SF1">
    <property type="entry name" value="DISCOIDIN, CUB AND LCCL DOMAIN-CONTAINING PROTEIN 1"/>
    <property type="match status" value="1"/>
</dbReference>
<dbReference type="Gene3D" id="2.60.120.260">
    <property type="entry name" value="Galactose-binding domain-like"/>
    <property type="match status" value="1"/>
</dbReference>